<dbReference type="Gene3D" id="3.30.50.10">
    <property type="entry name" value="Erythroid Transcription Factor GATA-1, subunit A"/>
    <property type="match status" value="1"/>
</dbReference>
<dbReference type="InterPro" id="IPR052138">
    <property type="entry name" value="GATA_ZnFinger_Domain"/>
</dbReference>
<dbReference type="STRING" id="91626.A0A0C9M355"/>
<dbReference type="PANTHER" id="PTHR47255:SF4">
    <property type="entry name" value="GATA ZINC FINGER DOMAIN-CONTAINING PROTEIN 12"/>
    <property type="match status" value="1"/>
</dbReference>
<dbReference type="PROSITE" id="PS50114">
    <property type="entry name" value="GATA_ZN_FINGER_2"/>
    <property type="match status" value="1"/>
</dbReference>
<dbReference type="InterPro" id="IPR035965">
    <property type="entry name" value="PAS-like_dom_sf"/>
</dbReference>
<dbReference type="Proteomes" id="UP000053815">
    <property type="component" value="Unassembled WGS sequence"/>
</dbReference>
<evidence type="ECO:0000259" key="6">
    <source>
        <dbReference type="PROSITE" id="PS50112"/>
    </source>
</evidence>
<dbReference type="Gene3D" id="3.30.450.20">
    <property type="entry name" value="PAS domain"/>
    <property type="match status" value="1"/>
</dbReference>
<keyword evidence="2 4" id="KW-0863">Zinc-finger</keyword>
<protein>
    <submittedName>
        <fullName evidence="8">Blue light activated transcription factor</fullName>
    </submittedName>
</protein>
<evidence type="ECO:0000313" key="8">
    <source>
        <dbReference type="EMBL" id="GAN03291.1"/>
    </source>
</evidence>
<evidence type="ECO:0000313" key="9">
    <source>
        <dbReference type="Proteomes" id="UP000053815"/>
    </source>
</evidence>
<dbReference type="InterPro" id="IPR013088">
    <property type="entry name" value="Znf_NHR/GATA"/>
</dbReference>
<dbReference type="GO" id="GO:0043565">
    <property type="term" value="F:sequence-specific DNA binding"/>
    <property type="evidence" value="ECO:0007669"/>
    <property type="project" value="InterPro"/>
</dbReference>
<dbReference type="CDD" id="cd00130">
    <property type="entry name" value="PAS"/>
    <property type="match status" value="1"/>
</dbReference>
<evidence type="ECO:0000256" key="1">
    <source>
        <dbReference type="ARBA" id="ARBA00022723"/>
    </source>
</evidence>
<dbReference type="Pfam" id="PF00320">
    <property type="entry name" value="GATA"/>
    <property type="match status" value="1"/>
</dbReference>
<evidence type="ECO:0000256" key="4">
    <source>
        <dbReference type="PROSITE-ProRule" id="PRU00094"/>
    </source>
</evidence>
<evidence type="ECO:0000256" key="3">
    <source>
        <dbReference type="ARBA" id="ARBA00022833"/>
    </source>
</evidence>
<dbReference type="NCBIfam" id="TIGR00229">
    <property type="entry name" value="sensory_box"/>
    <property type="match status" value="1"/>
</dbReference>
<dbReference type="SUPFAM" id="SSF55785">
    <property type="entry name" value="PYP-like sensor domain (PAS domain)"/>
    <property type="match status" value="1"/>
</dbReference>
<feature type="domain" description="PAS" evidence="6">
    <location>
        <begin position="36"/>
        <end position="106"/>
    </location>
</feature>
<dbReference type="InterPro" id="IPR000014">
    <property type="entry name" value="PAS"/>
</dbReference>
<dbReference type="SUPFAM" id="SSF57716">
    <property type="entry name" value="Glucocorticoid receptor-like (DNA-binding domain)"/>
    <property type="match status" value="1"/>
</dbReference>
<dbReference type="SMART" id="SM00091">
    <property type="entry name" value="PAS"/>
    <property type="match status" value="1"/>
</dbReference>
<feature type="compositionally biased region" description="Basic and acidic residues" evidence="5">
    <location>
        <begin position="204"/>
        <end position="215"/>
    </location>
</feature>
<feature type="region of interest" description="Disordered" evidence="5">
    <location>
        <begin position="174"/>
        <end position="220"/>
    </location>
</feature>
<name>A0A0C9M355_9FUNG</name>
<feature type="domain" description="GATA-type" evidence="7">
    <location>
        <begin position="312"/>
        <end position="345"/>
    </location>
</feature>
<dbReference type="SMART" id="SM00401">
    <property type="entry name" value="ZnF_GATA"/>
    <property type="match status" value="1"/>
</dbReference>
<accession>A0A0C9M355</accession>
<dbReference type="CDD" id="cd00202">
    <property type="entry name" value="ZnF_GATA"/>
    <property type="match status" value="1"/>
</dbReference>
<organism evidence="8">
    <name type="scientific">Mucor ambiguus</name>
    <dbReference type="NCBI Taxonomy" id="91626"/>
    <lineage>
        <taxon>Eukaryota</taxon>
        <taxon>Fungi</taxon>
        <taxon>Fungi incertae sedis</taxon>
        <taxon>Mucoromycota</taxon>
        <taxon>Mucoromycotina</taxon>
        <taxon>Mucoromycetes</taxon>
        <taxon>Mucorales</taxon>
        <taxon>Mucorineae</taxon>
        <taxon>Mucoraceae</taxon>
        <taxon>Mucor</taxon>
    </lineage>
</organism>
<evidence type="ECO:0000256" key="2">
    <source>
        <dbReference type="ARBA" id="ARBA00022771"/>
    </source>
</evidence>
<reference evidence="8" key="1">
    <citation type="submission" date="2014-09" db="EMBL/GenBank/DDBJ databases">
        <title>Draft genome sequence of an oleaginous Mucoromycotina fungus Mucor ambiguus NBRC6742.</title>
        <authorList>
            <person name="Takeda I."/>
            <person name="Yamane N."/>
            <person name="Morita T."/>
            <person name="Tamano K."/>
            <person name="Machida M."/>
            <person name="Baker S."/>
            <person name="Koike H."/>
        </authorList>
    </citation>
    <scope>NUCLEOTIDE SEQUENCE</scope>
    <source>
        <strain evidence="8">NBRC 6742</strain>
    </source>
</reference>
<dbReference type="InterPro" id="IPR000679">
    <property type="entry name" value="Znf_GATA"/>
</dbReference>
<keyword evidence="1" id="KW-0479">Metal-binding</keyword>
<gene>
    <name evidence="8" type="ORF">MAM1_0038c02743</name>
</gene>
<keyword evidence="3" id="KW-0862">Zinc</keyword>
<evidence type="ECO:0000259" key="7">
    <source>
        <dbReference type="PROSITE" id="PS50114"/>
    </source>
</evidence>
<dbReference type="Pfam" id="PF08447">
    <property type="entry name" value="PAS_3"/>
    <property type="match status" value="1"/>
</dbReference>
<feature type="region of interest" description="Disordered" evidence="5">
    <location>
        <begin position="289"/>
        <end position="315"/>
    </location>
</feature>
<dbReference type="EMBL" id="DF836327">
    <property type="protein sequence ID" value="GAN03291.1"/>
    <property type="molecule type" value="Genomic_DNA"/>
</dbReference>
<dbReference type="GO" id="GO:0006355">
    <property type="term" value="P:regulation of DNA-templated transcription"/>
    <property type="evidence" value="ECO:0007669"/>
    <property type="project" value="InterPro"/>
</dbReference>
<dbReference type="PANTHER" id="PTHR47255">
    <property type="entry name" value="GATA TRANSCRIPTION FACTOR 22-RELATED"/>
    <property type="match status" value="1"/>
</dbReference>
<dbReference type="PROSITE" id="PS50112">
    <property type="entry name" value="PAS"/>
    <property type="match status" value="1"/>
</dbReference>
<sequence length="364" mass="40844">MESGQSVMQINKFASQALTTRNSNALSNGPAEFTRRKNWSQNVLEELRDVIHVLSSDLNVLYCSPASREFLGYQPAELMGHSFSEYIHVDDVDMFTREFRTAQTNGSIMRVSYRFLRKDGKYTTLETRGHFFKQGFFGSARSVPAEMTRMMDTFLDYKMENEILKRKVAIAKAKANQGRAAPKQPSHQEPSPQETLTNTPGSSVRDDASHNHNYGDNEFDEDEYEDDLEEFFAPSANVYTQGVLNTYGVSESVSLFTGLHFDMGERSRGISMGLEGELFNTLVAPTIGEEGGASNETVDKLKPGKKRRSNEDDTERICTDCGRTDAPEWRRGPRGPKTLCNACGLRWAKTNKTQGGDGQDMQES</sequence>
<keyword evidence="9" id="KW-1185">Reference proteome</keyword>
<feature type="compositionally biased region" description="Polar residues" evidence="5">
    <location>
        <begin position="185"/>
        <end position="202"/>
    </location>
</feature>
<evidence type="ECO:0000256" key="5">
    <source>
        <dbReference type="SAM" id="MobiDB-lite"/>
    </source>
</evidence>
<dbReference type="InterPro" id="IPR013655">
    <property type="entry name" value="PAS_fold_3"/>
</dbReference>
<dbReference type="GO" id="GO:0008270">
    <property type="term" value="F:zinc ion binding"/>
    <property type="evidence" value="ECO:0007669"/>
    <property type="project" value="UniProtKB-KW"/>
</dbReference>
<dbReference type="AlphaFoldDB" id="A0A0C9M355"/>
<proteinExistence type="predicted"/>
<dbReference type="OrthoDB" id="2162994at2759"/>